<dbReference type="InterPro" id="IPR003593">
    <property type="entry name" value="AAA+_ATPase"/>
</dbReference>
<keyword evidence="3" id="KW-0547">Nucleotide-binding</keyword>
<keyword evidence="7" id="KW-1185">Reference proteome</keyword>
<evidence type="ECO:0000259" key="5">
    <source>
        <dbReference type="PROSITE" id="PS50893"/>
    </source>
</evidence>
<dbReference type="GO" id="GO:0005524">
    <property type="term" value="F:ATP binding"/>
    <property type="evidence" value="ECO:0007669"/>
    <property type="project" value="UniProtKB-KW"/>
</dbReference>
<keyword evidence="4 6" id="KW-0067">ATP-binding</keyword>
<dbReference type="PROSITE" id="PS00211">
    <property type="entry name" value="ABC_TRANSPORTER_1"/>
    <property type="match status" value="1"/>
</dbReference>
<dbReference type="RefSeq" id="WP_153834583.1">
    <property type="nucleotide sequence ID" value="NZ_JBHUMW010000003.1"/>
</dbReference>
<evidence type="ECO:0000256" key="4">
    <source>
        <dbReference type="ARBA" id="ARBA00022840"/>
    </source>
</evidence>
<protein>
    <submittedName>
        <fullName evidence="6">ATP-binding cassette domain-containing protein</fullName>
    </submittedName>
</protein>
<proteinExistence type="inferred from homology"/>
<comment type="caution">
    <text evidence="6">The sequence shown here is derived from an EMBL/GenBank/DDBJ whole genome shotgun (WGS) entry which is preliminary data.</text>
</comment>
<dbReference type="GO" id="GO:0055085">
    <property type="term" value="P:transmembrane transport"/>
    <property type="evidence" value="ECO:0007669"/>
    <property type="project" value="UniProtKB-ARBA"/>
</dbReference>
<dbReference type="SMART" id="SM00382">
    <property type="entry name" value="AAA"/>
    <property type="match status" value="1"/>
</dbReference>
<dbReference type="EMBL" id="WJEE01000008">
    <property type="protein sequence ID" value="MRI65804.1"/>
    <property type="molecule type" value="Genomic_DNA"/>
</dbReference>
<dbReference type="GO" id="GO:0016887">
    <property type="term" value="F:ATP hydrolysis activity"/>
    <property type="evidence" value="ECO:0007669"/>
    <property type="project" value="InterPro"/>
</dbReference>
<dbReference type="PROSITE" id="PS50893">
    <property type="entry name" value="ABC_TRANSPORTER_2"/>
    <property type="match status" value="1"/>
</dbReference>
<feature type="domain" description="ABC transporter" evidence="5">
    <location>
        <begin position="2"/>
        <end position="213"/>
    </location>
</feature>
<dbReference type="Proteomes" id="UP000435187">
    <property type="component" value="Unassembled WGS sequence"/>
</dbReference>
<dbReference type="InterPro" id="IPR027417">
    <property type="entry name" value="P-loop_NTPase"/>
</dbReference>
<dbReference type="AlphaFoldDB" id="A0A6N7QWA4"/>
<sequence length="213" mass="24243">MLEITNLSFTLPNQQTLFRNVSVTLHQGEIVGISGASGLGKTTFAKVVTGYLPAGSGEINCKRLKITPHPIQLIWQHPEQAVNPKWRIRKVLEEAGPIDQELLEELQIPFEWLQRYPHQLSGGQLQRICIARCLLTHPSYIIADEMTTMLDPIAQAEIWQLITNHVQEKKIGLLIISHDRLLLDNLCEKIIDFTQYVKPLDDNSRNKHEGVRT</sequence>
<reference evidence="6 7" key="1">
    <citation type="submission" date="2019-10" db="EMBL/GenBank/DDBJ databases">
        <title>Gracilibacillus salitolerans sp. nov., a moderate halophile isolated from a saline soil in northwest China.</title>
        <authorList>
            <person name="Gan L."/>
        </authorList>
    </citation>
    <scope>NUCLEOTIDE SEQUENCE [LARGE SCALE GENOMIC DNA]</scope>
    <source>
        <strain evidence="6 7">TP2-8</strain>
    </source>
</reference>
<gene>
    <name evidence="6" type="ORF">GH885_05520</name>
</gene>
<evidence type="ECO:0000256" key="1">
    <source>
        <dbReference type="ARBA" id="ARBA00005417"/>
    </source>
</evidence>
<evidence type="ECO:0000313" key="6">
    <source>
        <dbReference type="EMBL" id="MRI65804.1"/>
    </source>
</evidence>
<evidence type="ECO:0000256" key="2">
    <source>
        <dbReference type="ARBA" id="ARBA00022448"/>
    </source>
</evidence>
<dbReference type="PANTHER" id="PTHR43776">
    <property type="entry name" value="TRANSPORT ATP-BINDING PROTEIN"/>
    <property type="match status" value="1"/>
</dbReference>
<dbReference type="InterPro" id="IPR003439">
    <property type="entry name" value="ABC_transporter-like_ATP-bd"/>
</dbReference>
<accession>A0A6N7QWA4</accession>
<dbReference type="Gene3D" id="3.40.50.300">
    <property type="entry name" value="P-loop containing nucleotide triphosphate hydrolases"/>
    <property type="match status" value="1"/>
</dbReference>
<organism evidence="6 7">
    <name type="scientific">Gracilibacillus thailandensis</name>
    <dbReference type="NCBI Taxonomy" id="563735"/>
    <lineage>
        <taxon>Bacteria</taxon>
        <taxon>Bacillati</taxon>
        <taxon>Bacillota</taxon>
        <taxon>Bacilli</taxon>
        <taxon>Bacillales</taxon>
        <taxon>Bacillaceae</taxon>
        <taxon>Gracilibacillus</taxon>
    </lineage>
</organism>
<keyword evidence="2" id="KW-0813">Transport</keyword>
<dbReference type="InterPro" id="IPR050319">
    <property type="entry name" value="ABC_transp_ATP-bind"/>
</dbReference>
<dbReference type="InterPro" id="IPR017871">
    <property type="entry name" value="ABC_transporter-like_CS"/>
</dbReference>
<evidence type="ECO:0000256" key="3">
    <source>
        <dbReference type="ARBA" id="ARBA00022741"/>
    </source>
</evidence>
<comment type="similarity">
    <text evidence="1">Belongs to the ABC transporter superfamily.</text>
</comment>
<dbReference type="Pfam" id="PF00005">
    <property type="entry name" value="ABC_tran"/>
    <property type="match status" value="1"/>
</dbReference>
<evidence type="ECO:0000313" key="7">
    <source>
        <dbReference type="Proteomes" id="UP000435187"/>
    </source>
</evidence>
<name>A0A6N7QWA4_9BACI</name>
<dbReference type="SUPFAM" id="SSF52540">
    <property type="entry name" value="P-loop containing nucleoside triphosphate hydrolases"/>
    <property type="match status" value="1"/>
</dbReference>
<dbReference type="PANTHER" id="PTHR43776:SF7">
    <property type="entry name" value="D,D-DIPEPTIDE TRANSPORT ATP-BINDING PROTEIN DDPF-RELATED"/>
    <property type="match status" value="1"/>
</dbReference>